<sequence>MSETPASPPKKSTRSTKTADTTATTAAKTASKAPAKAASTATAKAKSAAPKTAAPRTRKPKTATIQVTPEQRYRMISEAAFYIAEKHGFDPSRSLDDWLEAETLIDAELGGGTTH</sequence>
<organism evidence="2 3">
    <name type="scientific">Acidihalobacter aeolianus</name>
    <dbReference type="NCBI Taxonomy" id="2792603"/>
    <lineage>
        <taxon>Bacteria</taxon>
        <taxon>Pseudomonadati</taxon>
        <taxon>Pseudomonadota</taxon>
        <taxon>Gammaproteobacteria</taxon>
        <taxon>Chromatiales</taxon>
        <taxon>Ectothiorhodospiraceae</taxon>
        <taxon>Acidihalobacter</taxon>
    </lineage>
</organism>
<proteinExistence type="predicted"/>
<evidence type="ECO:0008006" key="4">
    <source>
        <dbReference type="Google" id="ProtNLM"/>
    </source>
</evidence>
<dbReference type="Proteomes" id="UP000095342">
    <property type="component" value="Chromosome"/>
</dbReference>
<dbReference type="Pfam" id="PF11154">
    <property type="entry name" value="DUF2934"/>
    <property type="match status" value="1"/>
</dbReference>
<name>A0A1D8K856_9GAMM</name>
<protein>
    <recommendedName>
        <fullName evidence="4">DUF2934 domain-containing protein</fullName>
    </recommendedName>
</protein>
<evidence type="ECO:0000313" key="2">
    <source>
        <dbReference type="EMBL" id="AOV17147.1"/>
    </source>
</evidence>
<feature type="region of interest" description="Disordered" evidence="1">
    <location>
        <begin position="1"/>
        <end position="66"/>
    </location>
</feature>
<dbReference type="AlphaFoldDB" id="A0A1D8K856"/>
<feature type="compositionally biased region" description="Low complexity" evidence="1">
    <location>
        <begin position="15"/>
        <end position="55"/>
    </location>
</feature>
<evidence type="ECO:0000313" key="3">
    <source>
        <dbReference type="Proteomes" id="UP000095342"/>
    </source>
</evidence>
<accession>A0A1D8K856</accession>
<evidence type="ECO:0000256" key="1">
    <source>
        <dbReference type="SAM" id="MobiDB-lite"/>
    </source>
</evidence>
<dbReference type="RefSeq" id="WP_070072718.1">
    <property type="nucleotide sequence ID" value="NZ_CP017448.1"/>
</dbReference>
<dbReference type="EMBL" id="CP017448">
    <property type="protein sequence ID" value="AOV17147.1"/>
    <property type="molecule type" value="Genomic_DNA"/>
</dbReference>
<dbReference type="KEGG" id="aaeo:BJI67_08815"/>
<dbReference type="InterPro" id="IPR021327">
    <property type="entry name" value="DUF2934"/>
</dbReference>
<gene>
    <name evidence="2" type="ORF">BJI67_08815</name>
</gene>
<reference evidence="2 3" key="1">
    <citation type="submission" date="2016-09" db="EMBL/GenBank/DDBJ databases">
        <title>Acidihalobacter prosperus V6 (DSM14174).</title>
        <authorList>
            <person name="Khaleque H.N."/>
            <person name="Ramsay J.P."/>
            <person name="Murphy R.J.T."/>
            <person name="Kaksonen A.H."/>
            <person name="Boxall N.J."/>
            <person name="Watkin E.L.J."/>
        </authorList>
    </citation>
    <scope>NUCLEOTIDE SEQUENCE [LARGE SCALE GENOMIC DNA]</scope>
    <source>
        <strain evidence="2 3">V6</strain>
    </source>
</reference>
<keyword evidence="3" id="KW-1185">Reference proteome</keyword>